<evidence type="ECO:0000313" key="1">
    <source>
        <dbReference type="EMBL" id="KAA5273103.1"/>
    </source>
</evidence>
<organism evidence="2 3">
    <name type="scientific">Bacteroides eggerthii</name>
    <dbReference type="NCBI Taxonomy" id="28111"/>
    <lineage>
        <taxon>Bacteria</taxon>
        <taxon>Pseudomonadati</taxon>
        <taxon>Bacteroidota</taxon>
        <taxon>Bacteroidia</taxon>
        <taxon>Bacteroidales</taxon>
        <taxon>Bacteroidaceae</taxon>
        <taxon>Bacteroides</taxon>
    </lineage>
</organism>
<name>A0A415RXL2_9BACE</name>
<accession>A0A415RXL2</accession>
<sequence length="68" mass="7829">MANSFTAFSSNIEGNCPFIFKNLLIADKDNANREQNKMNLFIFYAEVRLIFTFDAKIVQIECNSIRST</sequence>
<comment type="caution">
    <text evidence="2">The sequence shown here is derived from an EMBL/GenBank/DDBJ whole genome shotgun (WGS) entry which is preliminary data.</text>
</comment>
<dbReference type="AlphaFoldDB" id="A0A415RXL2"/>
<dbReference type="EMBL" id="VVZX01000016">
    <property type="protein sequence ID" value="KAA5273103.1"/>
    <property type="molecule type" value="Genomic_DNA"/>
</dbReference>
<proteinExistence type="predicted"/>
<reference evidence="2 3" key="1">
    <citation type="submission" date="2018-08" db="EMBL/GenBank/DDBJ databases">
        <title>A genome reference for cultivated species of the human gut microbiota.</title>
        <authorList>
            <person name="Zou Y."/>
            <person name="Xue W."/>
            <person name="Luo G."/>
        </authorList>
    </citation>
    <scope>NUCLEOTIDE SEQUENCE [LARGE SCALE GENOMIC DNA]</scope>
    <source>
        <strain evidence="2 3">AM26-26AC</strain>
    </source>
</reference>
<keyword evidence="4" id="KW-1185">Reference proteome</keyword>
<dbReference type="Proteomes" id="UP000335496">
    <property type="component" value="Unassembled WGS sequence"/>
</dbReference>
<evidence type="ECO:0000313" key="4">
    <source>
        <dbReference type="Proteomes" id="UP000335496"/>
    </source>
</evidence>
<reference evidence="1 4" key="2">
    <citation type="journal article" date="2019" name="Nat. Med.">
        <title>A library of human gut bacterial isolates paired with longitudinal multiomics data enables mechanistic microbiome research.</title>
        <authorList>
            <person name="Poyet M."/>
            <person name="Groussin M."/>
            <person name="Gibbons S.M."/>
            <person name="Avila-Pacheco J."/>
            <person name="Jiang X."/>
            <person name="Kearney S.M."/>
            <person name="Perrotta A.R."/>
            <person name="Berdy B."/>
            <person name="Zhao S."/>
            <person name="Lieberman T.D."/>
            <person name="Swanson P.K."/>
            <person name="Smith M."/>
            <person name="Roesemann S."/>
            <person name="Alexander J.E."/>
            <person name="Rich S.A."/>
            <person name="Livny J."/>
            <person name="Vlamakis H."/>
            <person name="Clish C."/>
            <person name="Bullock K."/>
            <person name="Deik A."/>
            <person name="Scott J."/>
            <person name="Pierce K.A."/>
            <person name="Xavier R.J."/>
            <person name="Alm E.J."/>
        </authorList>
    </citation>
    <scope>NUCLEOTIDE SEQUENCE [LARGE SCALE GENOMIC DNA]</scope>
    <source>
        <strain evidence="1 4">BIOML-A1</strain>
    </source>
</reference>
<evidence type="ECO:0000313" key="3">
    <source>
        <dbReference type="Proteomes" id="UP000283538"/>
    </source>
</evidence>
<protein>
    <submittedName>
        <fullName evidence="2">Uncharacterized protein</fullName>
    </submittedName>
</protein>
<evidence type="ECO:0000313" key="2">
    <source>
        <dbReference type="EMBL" id="RHF08716.1"/>
    </source>
</evidence>
<gene>
    <name evidence="2" type="ORF">DW701_10230</name>
    <name evidence="1" type="ORF">F2Z23_11860</name>
</gene>
<dbReference type="EMBL" id="QSLA01000010">
    <property type="protein sequence ID" value="RHF08716.1"/>
    <property type="molecule type" value="Genomic_DNA"/>
</dbReference>
<dbReference type="OrthoDB" id="1050509at2"/>
<dbReference type="Proteomes" id="UP000283538">
    <property type="component" value="Unassembled WGS sequence"/>
</dbReference>